<dbReference type="EMBL" id="OY731407">
    <property type="protein sequence ID" value="CAJ1976700.1"/>
    <property type="molecule type" value="Genomic_DNA"/>
</dbReference>
<sequence>MRNIGGTEVDSVNQEEDVPENSKSSAEKMENENGAVPLTVPILLRVPGNKFELTSTEGGTDVIIDSTQKELLVGYGIGSGGAAIIKSKKNGTEADMRGNEMCEAIMIFVLLFDGQTAYGTVYFTCRLCQ</sequence>
<name>A0AA87BBK5_9FABA</name>
<evidence type="ECO:0000256" key="1">
    <source>
        <dbReference type="SAM" id="MobiDB-lite"/>
    </source>
</evidence>
<organism evidence="2 3">
    <name type="scientific">Sphenostylis stenocarpa</name>
    <dbReference type="NCBI Taxonomy" id="92480"/>
    <lineage>
        <taxon>Eukaryota</taxon>
        <taxon>Viridiplantae</taxon>
        <taxon>Streptophyta</taxon>
        <taxon>Embryophyta</taxon>
        <taxon>Tracheophyta</taxon>
        <taxon>Spermatophyta</taxon>
        <taxon>Magnoliopsida</taxon>
        <taxon>eudicotyledons</taxon>
        <taxon>Gunneridae</taxon>
        <taxon>Pentapetalae</taxon>
        <taxon>rosids</taxon>
        <taxon>fabids</taxon>
        <taxon>Fabales</taxon>
        <taxon>Fabaceae</taxon>
        <taxon>Papilionoideae</taxon>
        <taxon>50 kb inversion clade</taxon>
        <taxon>NPAAA clade</taxon>
        <taxon>indigoferoid/millettioid clade</taxon>
        <taxon>Phaseoleae</taxon>
        <taxon>Sphenostylis</taxon>
    </lineage>
</organism>
<dbReference type="Gramene" id="rna-AYBTSS11_LOCUS28840">
    <property type="protein sequence ID" value="CAJ1976700.1"/>
    <property type="gene ID" value="gene-AYBTSS11_LOCUS28840"/>
</dbReference>
<dbReference type="AlphaFoldDB" id="A0AA87BBK5"/>
<keyword evidence="3" id="KW-1185">Reference proteome</keyword>
<dbReference type="Proteomes" id="UP001189624">
    <property type="component" value="Chromosome 10"/>
</dbReference>
<evidence type="ECO:0000313" key="2">
    <source>
        <dbReference type="EMBL" id="CAJ1976700.1"/>
    </source>
</evidence>
<gene>
    <name evidence="2" type="ORF">AYBTSS11_LOCUS28840</name>
</gene>
<accession>A0AA87BBK5</accession>
<proteinExistence type="predicted"/>
<protein>
    <submittedName>
        <fullName evidence="2">Uncharacterized protein</fullName>
    </submittedName>
</protein>
<reference evidence="2" key="1">
    <citation type="submission" date="2023-10" db="EMBL/GenBank/DDBJ databases">
        <authorList>
            <person name="Domelevo Entfellner J.-B."/>
        </authorList>
    </citation>
    <scope>NUCLEOTIDE SEQUENCE</scope>
</reference>
<evidence type="ECO:0000313" key="3">
    <source>
        <dbReference type="Proteomes" id="UP001189624"/>
    </source>
</evidence>
<feature type="region of interest" description="Disordered" evidence="1">
    <location>
        <begin position="1"/>
        <end position="32"/>
    </location>
</feature>